<dbReference type="InterPro" id="IPR005493">
    <property type="entry name" value="RraA/RraA-like"/>
</dbReference>
<dbReference type="Pfam" id="PF03737">
    <property type="entry name" value="RraA-like"/>
    <property type="match status" value="1"/>
</dbReference>
<proteinExistence type="predicted"/>
<protein>
    <submittedName>
        <fullName evidence="2">Dimethylmenaquinone methyltransferase</fullName>
    </submittedName>
</protein>
<dbReference type="EMBL" id="PRLP01000056">
    <property type="protein sequence ID" value="PPC76170.1"/>
    <property type="molecule type" value="Genomic_DNA"/>
</dbReference>
<dbReference type="PANTHER" id="PTHR33254:SF16">
    <property type="entry name" value="BLR3842 PROTEIN"/>
    <property type="match status" value="1"/>
</dbReference>
<dbReference type="GO" id="GO:0008168">
    <property type="term" value="F:methyltransferase activity"/>
    <property type="evidence" value="ECO:0007669"/>
    <property type="project" value="UniProtKB-KW"/>
</dbReference>
<comment type="cofactor">
    <cofactor evidence="1">
        <name>Mg(2+)</name>
        <dbReference type="ChEBI" id="CHEBI:18420"/>
    </cofactor>
</comment>
<keyword evidence="2" id="KW-0808">Transferase</keyword>
<dbReference type="OrthoDB" id="8717144at2"/>
<dbReference type="Proteomes" id="UP000238196">
    <property type="component" value="Unassembled WGS sequence"/>
</dbReference>
<feature type="binding site" evidence="1">
    <location>
        <position position="116"/>
    </location>
    <ligand>
        <name>Mg(2+)</name>
        <dbReference type="ChEBI" id="CHEBI:18420"/>
    </ligand>
</feature>
<dbReference type="AlphaFoldDB" id="A0A2S5KN54"/>
<reference evidence="2 3" key="1">
    <citation type="submission" date="2018-02" db="EMBL/GenBank/DDBJ databases">
        <title>novel marine gammaproteobacteria from coastal saline agro ecosystem.</title>
        <authorList>
            <person name="Krishnan R."/>
            <person name="Ramesh Kumar N."/>
        </authorList>
    </citation>
    <scope>NUCLEOTIDE SEQUENCE [LARGE SCALE GENOMIC DNA]</scope>
    <source>
        <strain evidence="2 3">228</strain>
    </source>
</reference>
<dbReference type="InterPro" id="IPR036704">
    <property type="entry name" value="RraA/RraA-like_sf"/>
</dbReference>
<dbReference type="CDD" id="cd16841">
    <property type="entry name" value="RraA_family"/>
    <property type="match status" value="1"/>
</dbReference>
<dbReference type="GO" id="GO:0046872">
    <property type="term" value="F:metal ion binding"/>
    <property type="evidence" value="ECO:0007669"/>
    <property type="project" value="UniProtKB-KW"/>
</dbReference>
<feature type="binding site" evidence="1">
    <location>
        <position position="115"/>
    </location>
    <ligand>
        <name>substrate</name>
    </ligand>
</feature>
<evidence type="ECO:0000313" key="3">
    <source>
        <dbReference type="Proteomes" id="UP000238196"/>
    </source>
</evidence>
<dbReference type="GO" id="GO:0032259">
    <property type="term" value="P:methylation"/>
    <property type="evidence" value="ECO:0007669"/>
    <property type="project" value="UniProtKB-KW"/>
</dbReference>
<dbReference type="Gene3D" id="3.50.30.40">
    <property type="entry name" value="Ribonuclease E inhibitor RraA/RraA-like"/>
    <property type="match status" value="1"/>
</dbReference>
<dbReference type="PANTHER" id="PTHR33254">
    <property type="entry name" value="4-HYDROXY-4-METHYL-2-OXOGLUTARATE ALDOLASE 3-RELATED"/>
    <property type="match status" value="1"/>
</dbReference>
<feature type="binding site" evidence="1">
    <location>
        <begin position="93"/>
        <end position="96"/>
    </location>
    <ligand>
        <name>substrate</name>
    </ligand>
</feature>
<keyword evidence="1" id="KW-0460">Magnesium</keyword>
<keyword evidence="1" id="KW-0479">Metal-binding</keyword>
<dbReference type="SUPFAM" id="SSF89562">
    <property type="entry name" value="RraA-like"/>
    <property type="match status" value="1"/>
</dbReference>
<evidence type="ECO:0000256" key="1">
    <source>
        <dbReference type="PIRSR" id="PIRSR605493-1"/>
    </source>
</evidence>
<name>A0A2S5KN54_9PROT</name>
<gene>
    <name evidence="2" type="ORF">C4K68_16715</name>
</gene>
<comment type="caution">
    <text evidence="2">The sequence shown here is derived from an EMBL/GenBank/DDBJ whole genome shotgun (WGS) entry which is preliminary data.</text>
</comment>
<evidence type="ECO:0000313" key="2">
    <source>
        <dbReference type="EMBL" id="PPC76170.1"/>
    </source>
</evidence>
<organism evidence="2 3">
    <name type="scientific">Proteobacteria bacterium 228</name>
    <dbReference type="NCBI Taxonomy" id="2083153"/>
    <lineage>
        <taxon>Bacteria</taxon>
        <taxon>Pseudomonadati</taxon>
        <taxon>Pseudomonadota</taxon>
    </lineage>
</organism>
<accession>A0A2S5KN54</accession>
<keyword evidence="2" id="KW-0489">Methyltransferase</keyword>
<sequence>MNPLNATDRYSDAELKQALQLGTSTLFEASGITTSAVDTAIRPVWNGAAVAGPAFPLHCAPGDNLAIHVAMELVPRGSILVVSTDSFIAGYWGEVLTVAAEAAGVRGLIIDGGVRDIAALAMRRFPVFSRGISMRGTGKASVPSVGQPLSFTGTPVALGDLVVADDDGVLILPAAEAQQVLARGQIRAEKEASMMSALQNGASTLDLMGLSQWSQR</sequence>